<gene>
    <name evidence="1" type="ORF">P5X88_02675</name>
</gene>
<reference evidence="1" key="1">
    <citation type="submission" date="2023-03" db="EMBL/GenBank/DDBJ databases">
        <title>Bacterial isolates from washroom surfaces on a university campus.</title>
        <authorList>
            <person name="Holman D.B."/>
            <person name="Gzyl K.E."/>
            <person name="Taheri A.E."/>
        </authorList>
    </citation>
    <scope>NUCLEOTIDE SEQUENCE</scope>
    <source>
        <strain evidence="1">RD03</strain>
    </source>
</reference>
<protein>
    <submittedName>
        <fullName evidence="1">Uncharacterized protein</fullName>
    </submittedName>
</protein>
<sequence>MASILNEIDSIFTYVEDLFPGAKIRYQEVPPVLEPNMVTLRYASGDMTTETTFHYRLDRDYQFIYFDNTELKCLDKGDALARKLNNALVIPIKGSKRYLRVGSFSLSQPFKTESGVYAIIGMLSAELREARDQEHWDKIEHVYAEIRSEIGITITKSNCHKEE</sequence>
<organism evidence="1 2">
    <name type="scientific">Heyndrickxia oleronia</name>
    <dbReference type="NCBI Taxonomy" id="38875"/>
    <lineage>
        <taxon>Bacteria</taxon>
        <taxon>Bacillati</taxon>
        <taxon>Bacillota</taxon>
        <taxon>Bacilli</taxon>
        <taxon>Bacillales</taxon>
        <taxon>Bacillaceae</taxon>
        <taxon>Heyndrickxia</taxon>
    </lineage>
</organism>
<dbReference type="AlphaFoldDB" id="A0AAW6SSN7"/>
<name>A0AAW6SSN7_9BACI</name>
<comment type="caution">
    <text evidence="1">The sequence shown here is derived from an EMBL/GenBank/DDBJ whole genome shotgun (WGS) entry which is preliminary data.</text>
</comment>
<dbReference type="Proteomes" id="UP001159179">
    <property type="component" value="Unassembled WGS sequence"/>
</dbReference>
<evidence type="ECO:0000313" key="1">
    <source>
        <dbReference type="EMBL" id="MDH5159822.1"/>
    </source>
</evidence>
<dbReference type="EMBL" id="JAROYP010000001">
    <property type="protein sequence ID" value="MDH5159822.1"/>
    <property type="molecule type" value="Genomic_DNA"/>
</dbReference>
<evidence type="ECO:0000313" key="2">
    <source>
        <dbReference type="Proteomes" id="UP001159179"/>
    </source>
</evidence>
<accession>A0AAW6SSN7</accession>
<dbReference type="RefSeq" id="WP_280615662.1">
    <property type="nucleotide sequence ID" value="NZ_JAROYP010000001.1"/>
</dbReference>
<proteinExistence type="predicted"/>